<accession>A0A2N9ESR9</accession>
<proteinExistence type="predicted"/>
<evidence type="ECO:0000313" key="1">
    <source>
        <dbReference type="EMBL" id="SPC81846.1"/>
    </source>
</evidence>
<gene>
    <name evidence="1" type="ORF">FSB_LOCUS9728</name>
</gene>
<name>A0A2N9ESR9_FAGSY</name>
<protein>
    <submittedName>
        <fullName evidence="1">Uncharacterized protein</fullName>
    </submittedName>
</protein>
<dbReference type="AlphaFoldDB" id="A0A2N9ESR9"/>
<dbReference type="EMBL" id="OIVN01000541">
    <property type="protein sequence ID" value="SPC81846.1"/>
    <property type="molecule type" value="Genomic_DNA"/>
</dbReference>
<organism evidence="1">
    <name type="scientific">Fagus sylvatica</name>
    <name type="common">Beechnut</name>
    <dbReference type="NCBI Taxonomy" id="28930"/>
    <lineage>
        <taxon>Eukaryota</taxon>
        <taxon>Viridiplantae</taxon>
        <taxon>Streptophyta</taxon>
        <taxon>Embryophyta</taxon>
        <taxon>Tracheophyta</taxon>
        <taxon>Spermatophyta</taxon>
        <taxon>Magnoliopsida</taxon>
        <taxon>eudicotyledons</taxon>
        <taxon>Gunneridae</taxon>
        <taxon>Pentapetalae</taxon>
        <taxon>rosids</taxon>
        <taxon>fabids</taxon>
        <taxon>Fagales</taxon>
        <taxon>Fagaceae</taxon>
        <taxon>Fagus</taxon>
    </lineage>
</organism>
<reference evidence="1" key="1">
    <citation type="submission" date="2018-02" db="EMBL/GenBank/DDBJ databases">
        <authorList>
            <person name="Cohen D.B."/>
            <person name="Kent A.D."/>
        </authorList>
    </citation>
    <scope>NUCLEOTIDE SEQUENCE</scope>
</reference>
<sequence length="84" mass="9483">MAETTFFSSSIRRWWSLPIPIMADLSFPLSFKTQPRSLDFSILSCNGKWGAPVSWPVVDDGPETGRLELVDWRMALVYVAPLHG</sequence>